<proteinExistence type="inferred from homology"/>
<comment type="caution">
    <text evidence="10">The sequence shown here is derived from an EMBL/GenBank/DDBJ whole genome shotgun (WGS) entry which is preliminary data.</text>
</comment>
<evidence type="ECO:0000313" key="11">
    <source>
        <dbReference type="EMBL" id="EOT70363.1"/>
    </source>
</evidence>
<evidence type="ECO:0000256" key="7">
    <source>
        <dbReference type="ARBA" id="ARBA00023284"/>
    </source>
</evidence>
<evidence type="ECO:0000256" key="6">
    <source>
        <dbReference type="ARBA" id="ARBA00023097"/>
    </source>
</evidence>
<protein>
    <recommendedName>
        <fullName evidence="14">NADH peroxidase</fullName>
    </recommendedName>
</protein>
<dbReference type="InterPro" id="IPR023753">
    <property type="entry name" value="FAD/NAD-binding_dom"/>
</dbReference>
<dbReference type="InterPro" id="IPR004099">
    <property type="entry name" value="Pyr_nucl-diS_OxRdtase_dimer"/>
</dbReference>
<name>R2NJS7_9ENTE</name>
<evidence type="ECO:0000256" key="1">
    <source>
        <dbReference type="ARBA" id="ARBA00001974"/>
    </source>
</evidence>
<reference evidence="10 12" key="1">
    <citation type="submission" date="2013-02" db="EMBL/GenBank/DDBJ databases">
        <title>The Genome Sequence of Enterococcus malodoratus ATCC_43197.</title>
        <authorList>
            <consortium name="The Broad Institute Genome Sequencing Platform"/>
            <consortium name="The Broad Institute Genome Sequencing Center for Infectious Disease"/>
            <person name="Earl A.M."/>
            <person name="Gilmore M.S."/>
            <person name="Lebreton F."/>
            <person name="Walker B."/>
            <person name="Young S.K."/>
            <person name="Zeng Q."/>
            <person name="Gargeya S."/>
            <person name="Fitzgerald M."/>
            <person name="Haas B."/>
            <person name="Abouelleil A."/>
            <person name="Alvarado L."/>
            <person name="Arachchi H.M."/>
            <person name="Berlin A.M."/>
            <person name="Chapman S.B."/>
            <person name="Dewar J."/>
            <person name="Goldberg J."/>
            <person name="Griggs A."/>
            <person name="Gujja S."/>
            <person name="Hansen M."/>
            <person name="Howarth C."/>
            <person name="Imamovic A."/>
            <person name="Larimer J."/>
            <person name="McCowan C."/>
            <person name="Murphy C."/>
            <person name="Neiman D."/>
            <person name="Pearson M."/>
            <person name="Priest M."/>
            <person name="Roberts A."/>
            <person name="Saif S."/>
            <person name="Shea T."/>
            <person name="Sisk P."/>
            <person name="Sykes S."/>
            <person name="Wortman J."/>
            <person name="Nusbaum C."/>
            <person name="Birren B."/>
        </authorList>
    </citation>
    <scope>NUCLEOTIDE SEQUENCE [LARGE SCALE GENOMIC DNA]</scope>
    <source>
        <strain evidence="10 12">ATCC 43197</strain>
    </source>
</reference>
<dbReference type="PATRIC" id="fig|1158601.3.peg.3864"/>
<dbReference type="AlphaFoldDB" id="R2NJS7"/>
<keyword evidence="4" id="KW-0274">FAD</keyword>
<dbReference type="PRINTS" id="PR00368">
    <property type="entry name" value="FADPNR"/>
</dbReference>
<dbReference type="Gene3D" id="3.30.390.30">
    <property type="match status" value="1"/>
</dbReference>
<evidence type="ECO:0000256" key="2">
    <source>
        <dbReference type="ARBA" id="ARBA00009130"/>
    </source>
</evidence>
<dbReference type="Proteomes" id="UP000014148">
    <property type="component" value="Unassembled WGS sequence"/>
</dbReference>
<dbReference type="eggNOG" id="COG0446">
    <property type="taxonomic scope" value="Bacteria"/>
</dbReference>
<dbReference type="Gene3D" id="3.50.50.60">
    <property type="entry name" value="FAD/NAD(P)-binding domain"/>
    <property type="match status" value="2"/>
</dbReference>
<evidence type="ECO:0008006" key="14">
    <source>
        <dbReference type="Google" id="ProtNLM"/>
    </source>
</evidence>
<dbReference type="PANTHER" id="PTHR43429:SF1">
    <property type="entry name" value="NAD(P)H SULFUR OXIDOREDUCTASE (COA-DEPENDENT)"/>
    <property type="match status" value="1"/>
</dbReference>
<dbReference type="SUPFAM" id="SSF55424">
    <property type="entry name" value="FAD/NAD-linked reductases, dimerisation (C-terminal) domain"/>
    <property type="match status" value="1"/>
</dbReference>
<evidence type="ECO:0000313" key="13">
    <source>
        <dbReference type="Proteomes" id="UP000014148"/>
    </source>
</evidence>
<dbReference type="EMBL" id="AJAK01000030">
    <property type="protein sequence ID" value="EOH72312.1"/>
    <property type="molecule type" value="Genomic_DNA"/>
</dbReference>
<dbReference type="GO" id="GO:0016491">
    <property type="term" value="F:oxidoreductase activity"/>
    <property type="evidence" value="ECO:0007669"/>
    <property type="project" value="UniProtKB-KW"/>
</dbReference>
<keyword evidence="5" id="KW-0560">Oxidoreductase</keyword>
<keyword evidence="3" id="KW-0285">Flavoprotein</keyword>
<organism evidence="10 12">
    <name type="scientific">Enterococcus malodoratus ATCC 43197</name>
    <dbReference type="NCBI Taxonomy" id="1158601"/>
    <lineage>
        <taxon>Bacteria</taxon>
        <taxon>Bacillati</taxon>
        <taxon>Bacillota</taxon>
        <taxon>Bacilli</taxon>
        <taxon>Lactobacillales</taxon>
        <taxon>Enterococcaceae</taxon>
        <taxon>Enterococcus</taxon>
    </lineage>
</organism>
<dbReference type="Pfam" id="PF07992">
    <property type="entry name" value="Pyr_redox_2"/>
    <property type="match status" value="1"/>
</dbReference>
<sequence length="430" mass="46622">MKVIVIGASHGGLEAVAALTERTDVTEIVWIDQRDIPALVGSELKNIPVERIKLFSHSKVTNVDPKKHMIEVQAGGKSLQESYDKLILGVGAMAAKLPVPGNQLAKIKTLRNRQDMNGLRQAALDPEINHVVVIGAGYIGIGAVEIFAAAGKKVTVIDVFDHPLATYLDSELTAVLAKEMTEHGVTLALGQRVEKFVGEGTVKEVVTDQATFSAELVVLSAGARPNTAWLKDAITLLPNGMIKTDDYMQTSEPDIFAIGDATTVYSNAAKQELTIQLATNAVRQGRFAVRNLTEKLHPFEGVQGSSGLKLFDYMFASTGLNTPASERFGTEVGSVFLKQKILDNHLSAPVNAEVLFKLFYDPKTLKILGAQILSKKDLTAYINTVSLAIQAGFTIEQLAYTDFFFQPLFNTPWNLLNQAGQQAMKQAGIV</sequence>
<dbReference type="SUPFAM" id="SSF51905">
    <property type="entry name" value="FAD/NAD(P)-binding domain"/>
    <property type="match status" value="1"/>
</dbReference>
<dbReference type="Pfam" id="PF02852">
    <property type="entry name" value="Pyr_redox_dim"/>
    <property type="match status" value="1"/>
</dbReference>
<feature type="domain" description="Pyridine nucleotide-disulphide oxidoreductase dimerisation" evidence="8">
    <location>
        <begin position="309"/>
        <end position="410"/>
    </location>
</feature>
<dbReference type="Proteomes" id="UP000013783">
    <property type="component" value="Unassembled WGS sequence"/>
</dbReference>
<evidence type="ECO:0000259" key="9">
    <source>
        <dbReference type="Pfam" id="PF07992"/>
    </source>
</evidence>
<evidence type="ECO:0000313" key="10">
    <source>
        <dbReference type="EMBL" id="EOH72312.1"/>
    </source>
</evidence>
<dbReference type="RefSeq" id="WP_010742669.1">
    <property type="nucleotide sequence ID" value="NZ_KB946253.1"/>
</dbReference>
<dbReference type="EMBL" id="ASWA01000002">
    <property type="protein sequence ID" value="EOT70363.1"/>
    <property type="molecule type" value="Genomic_DNA"/>
</dbReference>
<accession>R2NJS7</accession>
<keyword evidence="7" id="KW-0676">Redox-active center</keyword>
<comment type="cofactor">
    <cofactor evidence="1">
        <name>FAD</name>
        <dbReference type="ChEBI" id="CHEBI:57692"/>
    </cofactor>
</comment>
<evidence type="ECO:0000256" key="4">
    <source>
        <dbReference type="ARBA" id="ARBA00022827"/>
    </source>
</evidence>
<dbReference type="PANTHER" id="PTHR43429">
    <property type="entry name" value="PYRIDINE NUCLEOTIDE-DISULFIDE OXIDOREDUCTASE DOMAIN-CONTAINING"/>
    <property type="match status" value="1"/>
</dbReference>
<evidence type="ECO:0000313" key="12">
    <source>
        <dbReference type="Proteomes" id="UP000013783"/>
    </source>
</evidence>
<keyword evidence="6" id="KW-0558">Oxidation</keyword>
<dbReference type="InterPro" id="IPR036188">
    <property type="entry name" value="FAD/NAD-bd_sf"/>
</dbReference>
<feature type="domain" description="FAD/NAD(P)-binding" evidence="9">
    <location>
        <begin position="1"/>
        <end position="285"/>
    </location>
</feature>
<evidence type="ECO:0000256" key="5">
    <source>
        <dbReference type="ARBA" id="ARBA00023002"/>
    </source>
</evidence>
<dbReference type="InterPro" id="IPR050260">
    <property type="entry name" value="FAD-bd_OxRdtase"/>
</dbReference>
<evidence type="ECO:0000256" key="3">
    <source>
        <dbReference type="ARBA" id="ARBA00022630"/>
    </source>
</evidence>
<dbReference type="STRING" id="71451.RV07_GL002737"/>
<evidence type="ECO:0000259" key="8">
    <source>
        <dbReference type="Pfam" id="PF02852"/>
    </source>
</evidence>
<dbReference type="OrthoDB" id="9802028at2"/>
<keyword evidence="13" id="KW-1185">Reference proteome</keyword>
<dbReference type="PRINTS" id="PR00411">
    <property type="entry name" value="PNDRDTASEI"/>
</dbReference>
<dbReference type="GeneID" id="79786511"/>
<comment type="similarity">
    <text evidence="2">Belongs to the class-III pyridine nucleotide-disulfide oxidoreductase family.</text>
</comment>
<dbReference type="InterPro" id="IPR016156">
    <property type="entry name" value="FAD/NAD-linked_Rdtase_dimer_sf"/>
</dbReference>
<reference evidence="11 13" key="2">
    <citation type="submission" date="2013-03" db="EMBL/GenBank/DDBJ databases">
        <title>The Genome Sequence of Enterococcus malodoratus ATCC_43197 (PacBio/Illumina hybrid assembly).</title>
        <authorList>
            <consortium name="The Broad Institute Genomics Platform"/>
            <consortium name="The Broad Institute Genome Sequencing Center for Infectious Disease"/>
            <person name="Earl A."/>
            <person name="Russ C."/>
            <person name="Gilmore M."/>
            <person name="Surin D."/>
            <person name="Walker B."/>
            <person name="Young S."/>
            <person name="Zeng Q."/>
            <person name="Gargeya S."/>
            <person name="Fitzgerald M."/>
            <person name="Haas B."/>
            <person name="Abouelleil A."/>
            <person name="Allen A.W."/>
            <person name="Alvarado L."/>
            <person name="Arachchi H.M."/>
            <person name="Berlin A.M."/>
            <person name="Chapman S.B."/>
            <person name="Gainer-Dewar J."/>
            <person name="Goldberg J."/>
            <person name="Griggs A."/>
            <person name="Gujja S."/>
            <person name="Hansen M."/>
            <person name="Howarth C."/>
            <person name="Imamovic A."/>
            <person name="Ireland A."/>
            <person name="Larimer J."/>
            <person name="McCowan C."/>
            <person name="Murphy C."/>
            <person name="Pearson M."/>
            <person name="Poon T.W."/>
            <person name="Priest M."/>
            <person name="Roberts A."/>
            <person name="Saif S."/>
            <person name="Shea T."/>
            <person name="Sisk P."/>
            <person name="Sykes S."/>
            <person name="Wortman J."/>
            <person name="Nusbaum C."/>
            <person name="Birren B."/>
        </authorList>
    </citation>
    <scope>NUCLEOTIDE SEQUENCE [LARGE SCALE GENOMIC DNA]</scope>
    <source>
        <strain evidence="11 13">ATCC 43197</strain>
    </source>
</reference>
<gene>
    <name evidence="11" type="ORF">I585_01843</name>
    <name evidence="10" type="ORF">UAI_03896</name>
</gene>